<dbReference type="EMBL" id="JAXQNO010000010">
    <property type="protein sequence ID" value="KAK4789482.1"/>
    <property type="molecule type" value="Genomic_DNA"/>
</dbReference>
<feature type="compositionally biased region" description="Basic and acidic residues" evidence="23">
    <location>
        <begin position="763"/>
        <end position="779"/>
    </location>
</feature>
<feature type="compositionally biased region" description="Basic and acidic residues" evidence="23">
    <location>
        <begin position="933"/>
        <end position="955"/>
    </location>
</feature>
<dbReference type="GO" id="GO:0046872">
    <property type="term" value="F:metal ion binding"/>
    <property type="evidence" value="ECO:0007669"/>
    <property type="project" value="UniProtKB-KW"/>
</dbReference>
<comment type="similarity">
    <text evidence="17">Belongs to the protein kinase superfamily. Ser/Thr protein kinase family. CDPK subfamily.</text>
</comment>
<evidence type="ECO:0000256" key="8">
    <source>
        <dbReference type="ARBA" id="ARBA00022728"/>
    </source>
</evidence>
<dbReference type="CDD" id="cd05117">
    <property type="entry name" value="STKc_CAMK"/>
    <property type="match status" value="1"/>
</dbReference>
<gene>
    <name evidence="26" type="ORF">SAY86_016786</name>
</gene>
<organism evidence="26 27">
    <name type="scientific">Trapa natans</name>
    <name type="common">Water chestnut</name>
    <dbReference type="NCBI Taxonomy" id="22666"/>
    <lineage>
        <taxon>Eukaryota</taxon>
        <taxon>Viridiplantae</taxon>
        <taxon>Streptophyta</taxon>
        <taxon>Embryophyta</taxon>
        <taxon>Tracheophyta</taxon>
        <taxon>Spermatophyta</taxon>
        <taxon>Magnoliopsida</taxon>
        <taxon>eudicotyledons</taxon>
        <taxon>Gunneridae</taxon>
        <taxon>Pentapetalae</taxon>
        <taxon>rosids</taxon>
        <taxon>malvids</taxon>
        <taxon>Myrtales</taxon>
        <taxon>Lythraceae</taxon>
        <taxon>Trapa</taxon>
    </lineage>
</organism>
<keyword evidence="9" id="KW-0677">Repeat</keyword>
<keyword evidence="14 21" id="KW-0694">RNA-binding</keyword>
<evidence type="ECO:0000259" key="25">
    <source>
        <dbReference type="PROSITE" id="PS50102"/>
    </source>
</evidence>
<comment type="subcellular location">
    <subcellularLocation>
        <location evidence="1">Nucleus speckle</location>
    </subcellularLocation>
</comment>
<dbReference type="SUPFAM" id="SSF56112">
    <property type="entry name" value="Protein kinase-like (PK-like)"/>
    <property type="match status" value="1"/>
</dbReference>
<dbReference type="SMART" id="SM00220">
    <property type="entry name" value="S_TKc"/>
    <property type="match status" value="1"/>
</dbReference>
<keyword evidence="7" id="KW-0479">Metal-binding</keyword>
<dbReference type="Gene3D" id="3.30.70.330">
    <property type="match status" value="2"/>
</dbReference>
<dbReference type="InterPro" id="IPR035979">
    <property type="entry name" value="RBD_domain_sf"/>
</dbReference>
<comment type="similarity">
    <text evidence="2">Belongs to the protein kinase superfamily. CAMK Ser/Thr protein kinase family. CaMK subfamily.</text>
</comment>
<evidence type="ECO:0000256" key="18">
    <source>
        <dbReference type="ARBA" id="ARBA00047899"/>
    </source>
</evidence>
<dbReference type="InterPro" id="IPR000504">
    <property type="entry name" value="RRM_dom"/>
</dbReference>
<evidence type="ECO:0000256" key="7">
    <source>
        <dbReference type="ARBA" id="ARBA00022723"/>
    </source>
</evidence>
<reference evidence="26 27" key="1">
    <citation type="journal article" date="2023" name="Hortic Res">
        <title>Pangenome of water caltrop reveals structural variations and asymmetric subgenome divergence after allopolyploidization.</title>
        <authorList>
            <person name="Zhang X."/>
            <person name="Chen Y."/>
            <person name="Wang L."/>
            <person name="Yuan Y."/>
            <person name="Fang M."/>
            <person name="Shi L."/>
            <person name="Lu R."/>
            <person name="Comes H.P."/>
            <person name="Ma Y."/>
            <person name="Chen Y."/>
            <person name="Huang G."/>
            <person name="Zhou Y."/>
            <person name="Zheng Z."/>
            <person name="Qiu Y."/>
        </authorList>
    </citation>
    <scope>NUCLEOTIDE SEQUENCE [LARGE SCALE GENOMIC DNA]</scope>
    <source>
        <strain evidence="26">F231</strain>
    </source>
</reference>
<dbReference type="SMART" id="SM00360">
    <property type="entry name" value="RRM"/>
    <property type="match status" value="2"/>
</dbReference>
<evidence type="ECO:0000256" key="14">
    <source>
        <dbReference type="ARBA" id="ARBA00022884"/>
    </source>
</evidence>
<evidence type="ECO:0000256" key="22">
    <source>
        <dbReference type="PROSITE-ProRule" id="PRU10141"/>
    </source>
</evidence>
<dbReference type="PANTHER" id="PTHR24349">
    <property type="entry name" value="SERINE/THREONINE-PROTEIN KINASE"/>
    <property type="match status" value="1"/>
</dbReference>
<dbReference type="FunFam" id="3.30.70.330:FF:000299">
    <property type="entry name" value="Serine/arginine-rich splicing factor RS31"/>
    <property type="match status" value="1"/>
</dbReference>
<sequence>MGVAESKGRCDLSSKYYDYFTVQRFSEPILGVNKTFSLKERYVLEEQLGWGQFGVIRTCRDKITGEILACKSIAKDRLMTSDDVRSVKLEIEIMTKLSGHPNVVDLKDVFEEEDYVHLVMELCAGGELFHQLEKHGQFSESDARAIFKHLMQVVLYCHENGVVHRDLKPENILLATKASPSSIKLADFGLATYIKPGQSLQGIVGSPFYIAPEVLVGDYNQAADVWSAGVILYILLSGMPPFWGKTKSSIFDAVKAADLQFPSDPWDRISESARTLIQGMLCVDPSQRLSAQEVLDHSWMEDPGTDASTLKAQDNRTSGECKVSKESFSSSYVCRDHDISFGTGSYMICDTQSPKLSCRSSFSSFFVEPMTPCTATRGGFSFGSYENSNNLEFCSPVSSMPSFAFSPGTSNEEGTTELQSFSQVSHSGSILGGNSEGTLLVLPSSVVLAENKGLETEGRAAEVKTIGGSGHGVPCIHSKRNRTIGLGPVLHNAKNRDVSVTYASITVNFLLTGNQLTVRCICKNHSIYAGNNGTVKVIADIIVCSQERRKEIRLDRVPSSAMENGHFNAYMGSRQAYRIAPLSSRRNFLGKEMRAIFCGNFEYDARQSELERLFRKYGKVDRVDMKSGFAFVYMEDERDAEDAIRALDRMEFGRKGRRLRVEWTKQERGGGSRRSGSSRRSSSNLKPSKTLFVVNFDPENTRTRDLERHFEPYGRIVSVRIRRNFAFVQYECQEDAMKALDATNMSKLMGRVISVEYTVRDDDERRDGYGSDRDSYRSPDRRRRSPSPYRKDRGSPDYGRGGASPYQRERGSPDYGRGGSPVTHRRERTSPNRSRGRSRSPNRQGRSPSNRDHGRSHIQSRSRSPYGGRSSRENGRAPRSGSPYRGHKGLGERRDSPYRRERDFSDHSRSPYQRKNEVPHFDNGQSRGQTPEEGERLSPENGHEHLPRSSAEPHDSPLNYGRSKSPANGVDNRGSTPQED</sequence>
<dbReference type="CDD" id="cd12234">
    <property type="entry name" value="RRM1_AtRSp31_like"/>
    <property type="match status" value="1"/>
</dbReference>
<keyword evidence="6" id="KW-0808">Transferase</keyword>
<protein>
    <recommendedName>
        <fullName evidence="3">non-specific serine/threonine protein kinase</fullName>
        <ecNumber evidence="3">2.7.11.1</ecNumber>
    </recommendedName>
</protein>
<dbReference type="PROSITE" id="PS00107">
    <property type="entry name" value="PROTEIN_KINASE_ATP"/>
    <property type="match status" value="1"/>
</dbReference>
<dbReference type="InterPro" id="IPR050205">
    <property type="entry name" value="CDPK_Ser/Thr_kinases"/>
</dbReference>
<dbReference type="Pfam" id="PF00069">
    <property type="entry name" value="Pkinase"/>
    <property type="match status" value="1"/>
</dbReference>
<proteinExistence type="inferred from homology"/>
<keyword evidence="27" id="KW-1185">Reference proteome</keyword>
<dbReference type="PROSITE" id="PS00108">
    <property type="entry name" value="PROTEIN_KINASE_ST"/>
    <property type="match status" value="1"/>
</dbReference>
<evidence type="ECO:0000256" key="5">
    <source>
        <dbReference type="ARBA" id="ARBA00022553"/>
    </source>
</evidence>
<evidence type="ECO:0000313" key="27">
    <source>
        <dbReference type="Proteomes" id="UP001346149"/>
    </source>
</evidence>
<keyword evidence="16" id="KW-0539">Nucleus</keyword>
<keyword evidence="13 22" id="KW-0067">ATP-binding</keyword>
<dbReference type="PROSITE" id="PS50011">
    <property type="entry name" value="PROTEIN_KINASE_DOM"/>
    <property type="match status" value="1"/>
</dbReference>
<dbReference type="GO" id="GO:0005524">
    <property type="term" value="F:ATP binding"/>
    <property type="evidence" value="ECO:0007669"/>
    <property type="project" value="UniProtKB-UniRule"/>
</dbReference>
<evidence type="ECO:0000256" key="1">
    <source>
        <dbReference type="ARBA" id="ARBA00004324"/>
    </source>
</evidence>
<comment type="catalytic activity">
    <reaction evidence="19">
        <text>L-seryl-[protein] + ATP = O-phospho-L-seryl-[protein] + ADP + H(+)</text>
        <dbReference type="Rhea" id="RHEA:17989"/>
        <dbReference type="Rhea" id="RHEA-COMP:9863"/>
        <dbReference type="Rhea" id="RHEA-COMP:11604"/>
        <dbReference type="ChEBI" id="CHEBI:15378"/>
        <dbReference type="ChEBI" id="CHEBI:29999"/>
        <dbReference type="ChEBI" id="CHEBI:30616"/>
        <dbReference type="ChEBI" id="CHEBI:83421"/>
        <dbReference type="ChEBI" id="CHEBI:456216"/>
        <dbReference type="EC" id="2.7.11.1"/>
    </reaction>
</comment>
<dbReference type="InterPro" id="IPR012677">
    <property type="entry name" value="Nucleotide-bd_a/b_plait_sf"/>
</dbReference>
<dbReference type="EC" id="2.7.11.1" evidence="3"/>
<evidence type="ECO:0000256" key="23">
    <source>
        <dbReference type="SAM" id="MobiDB-lite"/>
    </source>
</evidence>
<dbReference type="AlphaFoldDB" id="A0AAN7R4I9"/>
<dbReference type="InterPro" id="IPR017441">
    <property type="entry name" value="Protein_kinase_ATP_BS"/>
</dbReference>
<evidence type="ECO:0000256" key="13">
    <source>
        <dbReference type="ARBA" id="ARBA00022840"/>
    </source>
</evidence>
<evidence type="ECO:0000256" key="6">
    <source>
        <dbReference type="ARBA" id="ARBA00022679"/>
    </source>
</evidence>
<dbReference type="SUPFAM" id="SSF54928">
    <property type="entry name" value="RNA-binding domain, RBD"/>
    <property type="match status" value="1"/>
</dbReference>
<comment type="similarity">
    <text evidence="20">Belongs to the splicing factor SR family. RS subfamily.</text>
</comment>
<feature type="domain" description="Protein kinase" evidence="24">
    <location>
        <begin position="42"/>
        <end position="300"/>
    </location>
</feature>
<evidence type="ECO:0000256" key="10">
    <source>
        <dbReference type="ARBA" id="ARBA00022741"/>
    </source>
</evidence>
<dbReference type="Pfam" id="PF00076">
    <property type="entry name" value="RRM_1"/>
    <property type="match status" value="2"/>
</dbReference>
<dbReference type="InterPro" id="IPR008271">
    <property type="entry name" value="Ser/Thr_kinase_AS"/>
</dbReference>
<name>A0AAN7R4I9_TRANT</name>
<keyword evidence="4" id="KW-0723">Serine/threonine-protein kinase</keyword>
<feature type="region of interest" description="Disordered" evidence="23">
    <location>
        <begin position="763"/>
        <end position="980"/>
    </location>
</feature>
<evidence type="ECO:0000256" key="16">
    <source>
        <dbReference type="ARBA" id="ARBA00023242"/>
    </source>
</evidence>
<feature type="domain" description="RRM" evidence="25">
    <location>
        <begin position="689"/>
        <end position="760"/>
    </location>
</feature>
<evidence type="ECO:0000256" key="12">
    <source>
        <dbReference type="ARBA" id="ARBA00022837"/>
    </source>
</evidence>
<feature type="binding site" evidence="22">
    <location>
        <position position="75"/>
    </location>
    <ligand>
        <name>ATP</name>
        <dbReference type="ChEBI" id="CHEBI:30616"/>
    </ligand>
</feature>
<dbReference type="Gene3D" id="3.30.200.20">
    <property type="entry name" value="Phosphorylase Kinase, domain 1"/>
    <property type="match status" value="1"/>
</dbReference>
<feature type="compositionally biased region" description="Low complexity" evidence="23">
    <location>
        <begin position="674"/>
        <end position="683"/>
    </location>
</feature>
<evidence type="ECO:0000256" key="11">
    <source>
        <dbReference type="ARBA" id="ARBA00022777"/>
    </source>
</evidence>
<feature type="region of interest" description="Disordered" evidence="23">
    <location>
        <begin position="663"/>
        <end position="685"/>
    </location>
</feature>
<evidence type="ECO:0000256" key="3">
    <source>
        <dbReference type="ARBA" id="ARBA00012513"/>
    </source>
</evidence>
<keyword evidence="5" id="KW-0597">Phosphoprotein</keyword>
<evidence type="ECO:0000256" key="20">
    <source>
        <dbReference type="ARBA" id="ARBA00061587"/>
    </source>
</evidence>
<dbReference type="GO" id="GO:0005681">
    <property type="term" value="C:spliceosomal complex"/>
    <property type="evidence" value="ECO:0007669"/>
    <property type="project" value="UniProtKB-KW"/>
</dbReference>
<comment type="catalytic activity">
    <reaction evidence="18">
        <text>L-threonyl-[protein] + ATP = O-phospho-L-threonyl-[protein] + ADP + H(+)</text>
        <dbReference type="Rhea" id="RHEA:46608"/>
        <dbReference type="Rhea" id="RHEA-COMP:11060"/>
        <dbReference type="Rhea" id="RHEA-COMP:11605"/>
        <dbReference type="ChEBI" id="CHEBI:15378"/>
        <dbReference type="ChEBI" id="CHEBI:30013"/>
        <dbReference type="ChEBI" id="CHEBI:30616"/>
        <dbReference type="ChEBI" id="CHEBI:61977"/>
        <dbReference type="ChEBI" id="CHEBI:456216"/>
        <dbReference type="EC" id="2.7.11.1"/>
    </reaction>
</comment>
<evidence type="ECO:0000256" key="15">
    <source>
        <dbReference type="ARBA" id="ARBA00023187"/>
    </source>
</evidence>
<evidence type="ECO:0000256" key="4">
    <source>
        <dbReference type="ARBA" id="ARBA00022527"/>
    </source>
</evidence>
<dbReference type="Gene3D" id="1.10.510.10">
    <property type="entry name" value="Transferase(Phosphotransferase) domain 1"/>
    <property type="match status" value="1"/>
</dbReference>
<evidence type="ECO:0000256" key="17">
    <source>
        <dbReference type="ARBA" id="ARBA00024334"/>
    </source>
</evidence>
<dbReference type="Proteomes" id="UP001346149">
    <property type="component" value="Unassembled WGS sequence"/>
</dbReference>
<evidence type="ECO:0000313" key="26">
    <source>
        <dbReference type="EMBL" id="KAK4789482.1"/>
    </source>
</evidence>
<dbReference type="InterPro" id="IPR011009">
    <property type="entry name" value="Kinase-like_dom_sf"/>
</dbReference>
<keyword evidence="15" id="KW-0507">mRNA processing</keyword>
<dbReference type="InterPro" id="IPR000719">
    <property type="entry name" value="Prot_kinase_dom"/>
</dbReference>
<feature type="compositionally biased region" description="Basic and acidic residues" evidence="23">
    <location>
        <begin position="889"/>
        <end position="920"/>
    </location>
</feature>
<keyword evidence="12" id="KW-0106">Calcium</keyword>
<dbReference type="FunFam" id="3.30.70.330:FF:000294">
    <property type="entry name" value="Serine/arginine-rich splicing factor RS31"/>
    <property type="match status" value="1"/>
</dbReference>
<dbReference type="FunFam" id="1.10.510.10:FF:000668">
    <property type="entry name" value="Phosphoenolpyruvate carboxylase kinase"/>
    <property type="match status" value="1"/>
</dbReference>
<keyword evidence="11" id="KW-0418">Kinase</keyword>
<feature type="domain" description="RRM" evidence="25">
    <location>
        <begin position="594"/>
        <end position="666"/>
    </location>
</feature>
<dbReference type="GO" id="GO:0003723">
    <property type="term" value="F:RNA binding"/>
    <property type="evidence" value="ECO:0007669"/>
    <property type="project" value="UniProtKB-UniRule"/>
</dbReference>
<evidence type="ECO:0000256" key="21">
    <source>
        <dbReference type="PROSITE-ProRule" id="PRU00176"/>
    </source>
</evidence>
<comment type="caution">
    <text evidence="26">The sequence shown here is derived from an EMBL/GenBank/DDBJ whole genome shotgun (WGS) entry which is preliminary data.</text>
</comment>
<keyword evidence="10 22" id="KW-0547">Nucleotide-binding</keyword>
<keyword evidence="15" id="KW-0508">mRNA splicing</keyword>
<keyword evidence="8" id="KW-0747">Spliceosome</keyword>
<dbReference type="GO" id="GO:0004674">
    <property type="term" value="F:protein serine/threonine kinase activity"/>
    <property type="evidence" value="ECO:0007669"/>
    <property type="project" value="UniProtKB-KW"/>
</dbReference>
<evidence type="ECO:0000256" key="19">
    <source>
        <dbReference type="ARBA" id="ARBA00048679"/>
    </source>
</evidence>
<evidence type="ECO:0000256" key="9">
    <source>
        <dbReference type="ARBA" id="ARBA00022737"/>
    </source>
</evidence>
<dbReference type="GO" id="GO:0008380">
    <property type="term" value="P:RNA splicing"/>
    <property type="evidence" value="ECO:0007669"/>
    <property type="project" value="UniProtKB-KW"/>
</dbReference>
<evidence type="ECO:0000259" key="24">
    <source>
        <dbReference type="PROSITE" id="PS50011"/>
    </source>
</evidence>
<dbReference type="FunFam" id="3.30.200.20:FF:000004">
    <property type="entry name" value="Calcium-dependent protein kinase 1"/>
    <property type="match status" value="1"/>
</dbReference>
<dbReference type="GO" id="GO:0016607">
    <property type="term" value="C:nuclear speck"/>
    <property type="evidence" value="ECO:0007669"/>
    <property type="project" value="UniProtKB-SubCell"/>
</dbReference>
<accession>A0AAN7R4I9</accession>
<dbReference type="PROSITE" id="PS50102">
    <property type="entry name" value="RRM"/>
    <property type="match status" value="2"/>
</dbReference>
<evidence type="ECO:0000256" key="2">
    <source>
        <dbReference type="ARBA" id="ARBA00005354"/>
    </source>
</evidence>